<reference evidence="2 3" key="1">
    <citation type="submission" date="2024-09" db="EMBL/GenBank/DDBJ databases">
        <title>Novel species of the genus Pelomonas and Roseateles isolated from streams.</title>
        <authorList>
            <person name="Lu H."/>
        </authorList>
    </citation>
    <scope>NUCLEOTIDE SEQUENCE [LARGE SCALE GENOMIC DNA]</scope>
    <source>
        <strain evidence="2 3">DC23W</strain>
    </source>
</reference>
<dbReference type="Proteomes" id="UP001606300">
    <property type="component" value="Unassembled WGS sequence"/>
</dbReference>
<keyword evidence="3" id="KW-1185">Reference proteome</keyword>
<evidence type="ECO:0000313" key="2">
    <source>
        <dbReference type="EMBL" id="MFG6412332.1"/>
    </source>
</evidence>
<dbReference type="SUPFAM" id="SSF54913">
    <property type="entry name" value="GlnB-like"/>
    <property type="match status" value="1"/>
</dbReference>
<gene>
    <name evidence="2" type="ORF">ACG02S_00320</name>
</gene>
<feature type="domain" description="DUF2007" evidence="1">
    <location>
        <begin position="1"/>
        <end position="67"/>
    </location>
</feature>
<dbReference type="InterPro" id="IPR011322">
    <property type="entry name" value="N-reg_PII-like_a/b"/>
</dbReference>
<dbReference type="Pfam" id="PF09413">
    <property type="entry name" value="DUF2007"/>
    <property type="match status" value="1"/>
</dbReference>
<organism evidence="2 3">
    <name type="scientific">Pelomonas dachongensis</name>
    <dbReference type="NCBI Taxonomy" id="3299029"/>
    <lineage>
        <taxon>Bacteria</taxon>
        <taxon>Pseudomonadati</taxon>
        <taxon>Pseudomonadota</taxon>
        <taxon>Betaproteobacteria</taxon>
        <taxon>Burkholderiales</taxon>
        <taxon>Sphaerotilaceae</taxon>
        <taxon>Roseateles</taxon>
    </lineage>
</organism>
<dbReference type="Gene3D" id="3.30.70.790">
    <property type="entry name" value="UreE, C-terminal domain"/>
    <property type="match status" value="1"/>
</dbReference>
<proteinExistence type="predicted"/>
<dbReference type="InterPro" id="IPR018551">
    <property type="entry name" value="DUF2007"/>
</dbReference>
<sequence length="263" mass="29010">MKTLYEAANAIEAHMLVDVLKQEGIEAHIQGEALQGAMGEVPAARLVRLLVEDAHYPAARAIIERWERTEVEATPRTKPVSRSSGLRMLLLGLAVGVGGTCAAYRSPVTTNGIDHNRDGVLDETWTYAPSGTALKMEVDRNLDRKVDYVAHYNARGVIDAAEADDNFDGVFESKLGFRHGNVEVAETDTDGDGYLDLLTRYVHGVVETVEFLDLTTGRPLRIERYTLGRLQFADVDTDKDGVLDTRIKYTKLAEVAAREPLPK</sequence>
<comment type="caution">
    <text evidence="2">The sequence shown here is derived from an EMBL/GenBank/DDBJ whole genome shotgun (WGS) entry which is preliminary data.</text>
</comment>
<dbReference type="EMBL" id="JBIGHY010000001">
    <property type="protein sequence ID" value="MFG6412332.1"/>
    <property type="molecule type" value="Genomic_DNA"/>
</dbReference>
<evidence type="ECO:0000313" key="3">
    <source>
        <dbReference type="Proteomes" id="UP001606300"/>
    </source>
</evidence>
<dbReference type="RefSeq" id="WP_394468442.1">
    <property type="nucleotide sequence ID" value="NZ_JBIGHY010000001.1"/>
</dbReference>
<protein>
    <submittedName>
        <fullName evidence="2">DUF2007 domain-containing protein</fullName>
    </submittedName>
</protein>
<evidence type="ECO:0000259" key="1">
    <source>
        <dbReference type="Pfam" id="PF09413"/>
    </source>
</evidence>
<name>A0ABW7EFU2_9BURK</name>
<accession>A0ABW7EFU2</accession>